<dbReference type="InterPro" id="IPR045851">
    <property type="entry name" value="AMP-bd_C_sf"/>
</dbReference>
<feature type="domain" description="Carrier" evidence="19">
    <location>
        <begin position="629"/>
        <end position="707"/>
    </location>
</feature>
<dbReference type="NCBIfam" id="TIGR03443">
    <property type="entry name" value="alpha_am_amid"/>
    <property type="match status" value="1"/>
</dbReference>
<dbReference type="EMBL" id="JAULSW010000001">
    <property type="protein sequence ID" value="KAK3393277.1"/>
    <property type="molecule type" value="Genomic_DNA"/>
</dbReference>
<dbReference type="GO" id="GO:0019878">
    <property type="term" value="P:lysine biosynthetic process via aminoadipic acid"/>
    <property type="evidence" value="ECO:0007669"/>
    <property type="project" value="UniProtKB-ARBA"/>
</dbReference>
<keyword evidence="8" id="KW-0597">Phosphoprotein</keyword>
<evidence type="ECO:0000256" key="5">
    <source>
        <dbReference type="ARBA" id="ARBA00012913"/>
    </source>
</evidence>
<evidence type="ECO:0000256" key="2">
    <source>
        <dbReference type="ARBA" id="ARBA00003499"/>
    </source>
</evidence>
<dbReference type="GO" id="GO:0004043">
    <property type="term" value="F:L-aminoadipate-semialdehyde dehydrogenase [NAD(P)+] activity"/>
    <property type="evidence" value="ECO:0007669"/>
    <property type="project" value="UniProtKB-EC"/>
</dbReference>
<dbReference type="InterPro" id="IPR010080">
    <property type="entry name" value="Thioester_reductase-like_dom"/>
</dbReference>
<dbReference type="InterPro" id="IPR036736">
    <property type="entry name" value="ACP-like_sf"/>
</dbReference>
<reference evidence="20" key="1">
    <citation type="journal article" date="2023" name="Mol. Phylogenet. Evol.">
        <title>Genome-scale phylogeny and comparative genomics of the fungal order Sordariales.</title>
        <authorList>
            <person name="Hensen N."/>
            <person name="Bonometti L."/>
            <person name="Westerberg I."/>
            <person name="Brannstrom I.O."/>
            <person name="Guillou S."/>
            <person name="Cros-Aarteil S."/>
            <person name="Calhoun S."/>
            <person name="Haridas S."/>
            <person name="Kuo A."/>
            <person name="Mondo S."/>
            <person name="Pangilinan J."/>
            <person name="Riley R."/>
            <person name="LaButti K."/>
            <person name="Andreopoulos B."/>
            <person name="Lipzen A."/>
            <person name="Chen C."/>
            <person name="Yan M."/>
            <person name="Daum C."/>
            <person name="Ng V."/>
            <person name="Clum A."/>
            <person name="Steindorff A."/>
            <person name="Ohm R.A."/>
            <person name="Martin F."/>
            <person name="Silar P."/>
            <person name="Natvig D.O."/>
            <person name="Lalanne C."/>
            <person name="Gautier V."/>
            <person name="Ament-Velasquez S.L."/>
            <person name="Kruys A."/>
            <person name="Hutchinson M.I."/>
            <person name="Powell A.J."/>
            <person name="Barry K."/>
            <person name="Miller A.N."/>
            <person name="Grigoriev I.V."/>
            <person name="Debuchy R."/>
            <person name="Gladieux P."/>
            <person name="Hiltunen Thoren M."/>
            <person name="Johannesson H."/>
        </authorList>
    </citation>
    <scope>NUCLEOTIDE SEQUENCE</scope>
    <source>
        <strain evidence="20">CBS 232.78</strain>
    </source>
</reference>
<dbReference type="InterPro" id="IPR036291">
    <property type="entry name" value="NAD(P)-bd_dom_sf"/>
</dbReference>
<keyword evidence="12" id="KW-0560">Oxidoreductase</keyword>
<sequence length="1173" mass="130316">MSQLPDPTVGLDWSGYVGSIQEHFKAQAEAHPDRTCVVETKSSTTPERRFTYRQIYEASNTLAWYLHNAGITNGDVVMIWAHRSVDLVVALMGILASGATMTVLDPAYPPARQQIYLEVSQPRALLKIGRATDENGPLAPLVQKFIDDELHLKAEVPELRLRDDGFLYGGEADGQDIFAAVRQSTSSPPDVIVGPDSNPTLSFTSGSEGRPKGVLGRHFSLVKYFGWMAERFNLSSESKYTLLSGIAHDPVQRDIFTPLFLGAQLLVPSREDIQHEKLAEWMREHNPTVTHLTPAMGQILVGGATAEFPSLQSVFFVGDVLTTRDCRALRRLALNANIINMYGTTETQRAVSYFEIPSRARAPDFLDQLKDTVPAGKGMQNVQLLVVNRENKTEQCKVGEVGEIFVRAAGLAEGYLGDPALNEQKFLMNWFVDNEKWVAADKANSKDEPWRKYYKGPRDRMYRTGDLGRYLESGDVECVGRADDQVKIRGFRIELNDIDSNLSQNPLIRDCKTLVRRDRNEEPILVSYIVPELREWQRWLSDRGLADVEDGGVEMGSVTVFLKKFRRMQTEVRDHLKTRLPSYAVPTIYVVLNKLPLNPNGKVDKPNLPFPDVAERVEDASEEDVKNWESLTETERSVAQLWADVIRGLNPKTIKRENSFFDLGGHSLLAQQFLLNVRKSLGSDVSINALYEHPSLSGFSAQIDKLLSHDGSSVGPEAGEAAYSKSLDELANELPAKYLSADGNALNSAEQLTVFLTGATGFLGSYLVRDVLERTARSVKLIAHVRGVKEPTAALERLRRSLQWYGLWKDEWSGRLSAVVGDLSQPQLGMDEETWRRLAQEVDVVIHNGATVHWVKRYQDMMASNVLSTVDAMKLCNEGKPKVFCFVSSTSVLDTDHYIHLSDEQIRTGQGAVMEDDDMNGSRTGLGTGYGQTKWVSEQLVREAGKRGLVGSVIRPGYILGDSETGVCNVDDFLIRMLKGCIQLSSRPHIVNTVNAVPVNHVARVVVAAALNPLTSGVHVVHVTAHPRLRMNEYLAILEYYGYKTPEVTYQAWKEELEKFVSAGALEKDQEQHALMPLYHFCMNDLPATTRAPEMDDRNAVAILKADADKWTGVDDSTGHGVTRDDVGRFLSYLTQIKFIGTPTERGRQLPAINSEVLQGLASGGTGGRGGAQ</sequence>
<evidence type="ECO:0000256" key="1">
    <source>
        <dbReference type="ARBA" id="ARBA00001957"/>
    </source>
</evidence>
<name>A0AAE0U722_9PEZI</name>
<dbReference type="Pfam" id="PF00501">
    <property type="entry name" value="AMP-binding"/>
    <property type="match status" value="1"/>
</dbReference>
<comment type="cofactor">
    <cofactor evidence="1">
        <name>pantetheine 4'-phosphate</name>
        <dbReference type="ChEBI" id="CHEBI:47942"/>
    </cofactor>
</comment>
<comment type="function">
    <text evidence="2">Catalyzes the activation of alpha-aminoadipate by ATP-dependent adenylation and the reduction of activated alpha-aminoadipate by NADPH. The activated alpha-aminoadipate is bound to the phosphopantheinyl group of the enzyme itself before it is reduced to (S)-2-amino-6-oxohexanoate.</text>
</comment>
<evidence type="ECO:0000256" key="6">
    <source>
        <dbReference type="ARBA" id="ARBA00013073"/>
    </source>
</evidence>
<dbReference type="FunFam" id="3.40.50.720:FF:000787">
    <property type="entry name" value="L-2-aminoadipate reductase"/>
    <property type="match status" value="1"/>
</dbReference>
<dbReference type="SUPFAM" id="SSF51735">
    <property type="entry name" value="NAD(P)-binding Rossmann-fold domains"/>
    <property type="match status" value="1"/>
</dbReference>
<organism evidence="20 21">
    <name type="scientific">Podospora didyma</name>
    <dbReference type="NCBI Taxonomy" id="330526"/>
    <lineage>
        <taxon>Eukaryota</taxon>
        <taxon>Fungi</taxon>
        <taxon>Dikarya</taxon>
        <taxon>Ascomycota</taxon>
        <taxon>Pezizomycotina</taxon>
        <taxon>Sordariomycetes</taxon>
        <taxon>Sordariomycetidae</taxon>
        <taxon>Sordariales</taxon>
        <taxon>Podosporaceae</taxon>
        <taxon>Podospora</taxon>
    </lineage>
</organism>
<evidence type="ECO:0000256" key="18">
    <source>
        <dbReference type="ARBA" id="ARBA00049537"/>
    </source>
</evidence>
<keyword evidence="13" id="KW-0457">Lysine biosynthesis</keyword>
<evidence type="ECO:0000256" key="8">
    <source>
        <dbReference type="ARBA" id="ARBA00022553"/>
    </source>
</evidence>
<dbReference type="Gene3D" id="3.40.50.720">
    <property type="entry name" value="NAD(P)-binding Rossmann-like Domain"/>
    <property type="match status" value="1"/>
</dbReference>
<gene>
    <name evidence="20" type="ORF">B0H63DRAFT_457886</name>
</gene>
<dbReference type="InterPro" id="IPR010071">
    <property type="entry name" value="AA_adenyl_dom"/>
</dbReference>
<dbReference type="PANTHER" id="PTHR44845">
    <property type="entry name" value="CARRIER DOMAIN-CONTAINING PROTEIN"/>
    <property type="match status" value="1"/>
</dbReference>
<keyword evidence="10" id="KW-0028">Amino-acid biosynthesis</keyword>
<evidence type="ECO:0000256" key="17">
    <source>
        <dbReference type="ARBA" id="ARBA00048414"/>
    </source>
</evidence>
<evidence type="ECO:0000256" key="12">
    <source>
        <dbReference type="ARBA" id="ARBA00023002"/>
    </source>
</evidence>
<comment type="catalytic activity">
    <reaction evidence="18">
        <text>(S)-2-amino-6-oxohexanoate + NADP(+) + H2O = L-2-aminoadipate + NADPH + 2 H(+)</text>
        <dbReference type="Rhea" id="RHEA:12304"/>
        <dbReference type="ChEBI" id="CHEBI:15377"/>
        <dbReference type="ChEBI" id="CHEBI:15378"/>
        <dbReference type="ChEBI" id="CHEBI:57783"/>
        <dbReference type="ChEBI" id="CHEBI:58321"/>
        <dbReference type="ChEBI" id="CHEBI:58349"/>
        <dbReference type="ChEBI" id="CHEBI:58672"/>
        <dbReference type="EC" id="1.2.1.31"/>
    </reaction>
</comment>
<proteinExistence type="inferred from homology"/>
<dbReference type="InterPro" id="IPR020845">
    <property type="entry name" value="AMP-binding_CS"/>
</dbReference>
<comment type="similarity">
    <text evidence="4">Belongs to the ATP-dependent AMP-binding enzyme family.</text>
</comment>
<dbReference type="AlphaFoldDB" id="A0AAE0U722"/>
<dbReference type="NCBIfam" id="TIGR01746">
    <property type="entry name" value="Thioester-redct"/>
    <property type="match status" value="1"/>
</dbReference>
<dbReference type="Pfam" id="PF07993">
    <property type="entry name" value="NAD_binding_4"/>
    <property type="match status" value="1"/>
</dbReference>
<dbReference type="NCBIfam" id="TIGR01733">
    <property type="entry name" value="AA-adenyl-dom"/>
    <property type="match status" value="1"/>
</dbReference>
<dbReference type="Gene3D" id="1.10.1200.10">
    <property type="entry name" value="ACP-like"/>
    <property type="match status" value="1"/>
</dbReference>
<dbReference type="InterPro" id="IPR000873">
    <property type="entry name" value="AMP-dep_synth/lig_dom"/>
</dbReference>
<dbReference type="PROSITE" id="PS50075">
    <property type="entry name" value="CARRIER"/>
    <property type="match status" value="1"/>
</dbReference>
<dbReference type="PROSITE" id="PS00455">
    <property type="entry name" value="AMP_BINDING"/>
    <property type="match status" value="1"/>
</dbReference>
<protein>
    <recommendedName>
        <fullName evidence="15">Alpha-aminoadipate reductase</fullName>
        <ecNumber evidence="6">1.2.1.31</ecNumber>
        <ecNumber evidence="5">1.2.1.95</ecNumber>
    </recommendedName>
    <alternativeName>
        <fullName evidence="14">L-aminoadipate-semialdehyde dehydrogenase</fullName>
    </alternativeName>
</protein>
<evidence type="ECO:0000256" key="4">
    <source>
        <dbReference type="ARBA" id="ARBA00006432"/>
    </source>
</evidence>
<dbReference type="Gene3D" id="3.30.300.30">
    <property type="match status" value="1"/>
</dbReference>
<dbReference type="InterPro" id="IPR042099">
    <property type="entry name" value="ANL_N_sf"/>
</dbReference>
<evidence type="ECO:0000313" key="20">
    <source>
        <dbReference type="EMBL" id="KAK3393277.1"/>
    </source>
</evidence>
<keyword evidence="9" id="KW-0436">Ligase</keyword>
<evidence type="ECO:0000256" key="13">
    <source>
        <dbReference type="ARBA" id="ARBA00023154"/>
    </source>
</evidence>
<keyword evidence="11" id="KW-0521">NADP</keyword>
<dbReference type="Pfam" id="PF00550">
    <property type="entry name" value="PP-binding"/>
    <property type="match status" value="1"/>
</dbReference>
<comment type="catalytic activity">
    <reaction evidence="16">
        <text>(S)-2-amino-6-oxohexanoate + AMP + diphosphate + NADP(+) = L-2-aminoadipate + ATP + NADPH + H(+)</text>
        <dbReference type="Rhea" id="RHEA:46936"/>
        <dbReference type="ChEBI" id="CHEBI:15378"/>
        <dbReference type="ChEBI" id="CHEBI:30616"/>
        <dbReference type="ChEBI" id="CHEBI:33019"/>
        <dbReference type="ChEBI" id="CHEBI:57783"/>
        <dbReference type="ChEBI" id="CHEBI:58321"/>
        <dbReference type="ChEBI" id="CHEBI:58349"/>
        <dbReference type="ChEBI" id="CHEBI:58672"/>
        <dbReference type="ChEBI" id="CHEBI:456215"/>
        <dbReference type="EC" id="1.2.1.95"/>
    </reaction>
</comment>
<dbReference type="EC" id="1.2.1.95" evidence="5"/>
<comment type="pathway">
    <text evidence="3">Amino-acid biosynthesis; L-lysine biosynthesis via AAA pathway; L-lysine from L-alpha-aminoadipate (fungal route): step 1/3.</text>
</comment>
<dbReference type="InterPro" id="IPR014397">
    <property type="entry name" value="Lys2"/>
</dbReference>
<accession>A0AAE0U722</accession>
<dbReference type="PANTHER" id="PTHR44845:SF1">
    <property type="entry name" value="L-2-AMINOADIPATE REDUCTASE"/>
    <property type="match status" value="1"/>
</dbReference>
<evidence type="ECO:0000256" key="15">
    <source>
        <dbReference type="ARBA" id="ARBA00032195"/>
    </source>
</evidence>
<keyword evidence="21" id="KW-1185">Reference proteome</keyword>
<evidence type="ECO:0000313" key="21">
    <source>
        <dbReference type="Proteomes" id="UP001285441"/>
    </source>
</evidence>
<evidence type="ECO:0000256" key="16">
    <source>
        <dbReference type="ARBA" id="ARBA00048260"/>
    </source>
</evidence>
<evidence type="ECO:0000256" key="10">
    <source>
        <dbReference type="ARBA" id="ARBA00022605"/>
    </source>
</evidence>
<evidence type="ECO:0000256" key="7">
    <source>
        <dbReference type="ARBA" id="ARBA00022450"/>
    </source>
</evidence>
<evidence type="ECO:0000259" key="19">
    <source>
        <dbReference type="PROSITE" id="PS50075"/>
    </source>
</evidence>
<dbReference type="GO" id="GO:0016874">
    <property type="term" value="F:ligase activity"/>
    <property type="evidence" value="ECO:0007669"/>
    <property type="project" value="UniProtKB-KW"/>
</dbReference>
<dbReference type="Gene3D" id="3.40.50.12780">
    <property type="entry name" value="N-terminal domain of ligase-like"/>
    <property type="match status" value="1"/>
</dbReference>
<comment type="catalytic activity">
    <reaction evidence="17">
        <text>(S)-2-amino-6-oxohexanoate + NAD(+) + H2O = L-2-aminoadipate + NADH + 2 H(+)</text>
        <dbReference type="Rhea" id="RHEA:12308"/>
        <dbReference type="ChEBI" id="CHEBI:15377"/>
        <dbReference type="ChEBI" id="CHEBI:15378"/>
        <dbReference type="ChEBI" id="CHEBI:57540"/>
        <dbReference type="ChEBI" id="CHEBI:57945"/>
        <dbReference type="ChEBI" id="CHEBI:58321"/>
        <dbReference type="ChEBI" id="CHEBI:58672"/>
        <dbReference type="EC" id="1.2.1.31"/>
    </reaction>
</comment>
<evidence type="ECO:0000256" key="14">
    <source>
        <dbReference type="ARBA" id="ARBA00031335"/>
    </source>
</evidence>
<dbReference type="EC" id="1.2.1.31" evidence="6"/>
<dbReference type="CDD" id="cd05235">
    <property type="entry name" value="SDR_e1"/>
    <property type="match status" value="1"/>
</dbReference>
<comment type="caution">
    <text evidence="20">The sequence shown here is derived from an EMBL/GenBank/DDBJ whole genome shotgun (WGS) entry which is preliminary data.</text>
</comment>
<dbReference type="SUPFAM" id="SSF47336">
    <property type="entry name" value="ACP-like"/>
    <property type="match status" value="1"/>
</dbReference>
<dbReference type="PIRSF" id="PIRSF001617">
    <property type="entry name" value="Alpha-AR"/>
    <property type="match status" value="1"/>
</dbReference>
<dbReference type="InterPro" id="IPR009081">
    <property type="entry name" value="PP-bd_ACP"/>
</dbReference>
<reference evidence="20" key="2">
    <citation type="submission" date="2023-06" db="EMBL/GenBank/DDBJ databases">
        <authorList>
            <consortium name="Lawrence Berkeley National Laboratory"/>
            <person name="Haridas S."/>
            <person name="Hensen N."/>
            <person name="Bonometti L."/>
            <person name="Westerberg I."/>
            <person name="Brannstrom I.O."/>
            <person name="Guillou S."/>
            <person name="Cros-Aarteil S."/>
            <person name="Calhoun S."/>
            <person name="Kuo A."/>
            <person name="Mondo S."/>
            <person name="Pangilinan J."/>
            <person name="Riley R."/>
            <person name="LaButti K."/>
            <person name="Andreopoulos B."/>
            <person name="Lipzen A."/>
            <person name="Chen C."/>
            <person name="Yanf M."/>
            <person name="Daum C."/>
            <person name="Ng V."/>
            <person name="Clum A."/>
            <person name="Steindorff A."/>
            <person name="Ohm R."/>
            <person name="Martin F."/>
            <person name="Silar P."/>
            <person name="Natvig D."/>
            <person name="Lalanne C."/>
            <person name="Gautier V."/>
            <person name="Ament-velasquez S.L."/>
            <person name="Kruys A."/>
            <person name="Hutchinson M.I."/>
            <person name="Powell A.J."/>
            <person name="Barry K."/>
            <person name="Miller A.N."/>
            <person name="Grigoriev I.V."/>
            <person name="Debuchy R."/>
            <person name="Gladieux P."/>
            <person name="Thoren M.H."/>
            <person name="Johannesson H."/>
        </authorList>
    </citation>
    <scope>NUCLEOTIDE SEQUENCE</scope>
    <source>
        <strain evidence="20">CBS 232.78</strain>
    </source>
</reference>
<dbReference type="Proteomes" id="UP001285441">
    <property type="component" value="Unassembled WGS sequence"/>
</dbReference>
<dbReference type="InterPro" id="IPR013120">
    <property type="entry name" value="FAR_NAD-bd"/>
</dbReference>
<evidence type="ECO:0000256" key="9">
    <source>
        <dbReference type="ARBA" id="ARBA00022598"/>
    </source>
</evidence>
<evidence type="ECO:0000256" key="3">
    <source>
        <dbReference type="ARBA" id="ARBA00004827"/>
    </source>
</evidence>
<dbReference type="SUPFAM" id="SSF56801">
    <property type="entry name" value="Acetyl-CoA synthetase-like"/>
    <property type="match status" value="1"/>
</dbReference>
<keyword evidence="7" id="KW-0596">Phosphopantetheine</keyword>
<evidence type="ECO:0000256" key="11">
    <source>
        <dbReference type="ARBA" id="ARBA00022857"/>
    </source>
</evidence>